<feature type="region of interest" description="Disordered" evidence="1">
    <location>
        <begin position="1"/>
        <end position="52"/>
    </location>
</feature>
<gene>
    <name evidence="2" type="ORF">PPAR00522_LOCUS22693</name>
    <name evidence="3" type="ORF">PPAR00522_LOCUS22694</name>
</gene>
<dbReference type="EMBL" id="HBFM01034853">
    <property type="protein sequence ID" value="CAD8793991.1"/>
    <property type="molecule type" value="Transcribed_RNA"/>
</dbReference>
<evidence type="ECO:0000313" key="2">
    <source>
        <dbReference type="EMBL" id="CAD8793989.1"/>
    </source>
</evidence>
<feature type="region of interest" description="Disordered" evidence="1">
    <location>
        <begin position="68"/>
        <end position="111"/>
    </location>
</feature>
<sequence length="111" mass="12001">MIEVGGANRFGFDPSNRVFRPQSSQTLGISSSNHYPSSHHPSNHHSSSLPSMISDNYSLWNNGLFNLQQDGGVERGGRPPSLFSSSRPSSRGEERRRGMRGAGGGGYVRGP</sequence>
<protein>
    <submittedName>
        <fullName evidence="3">Uncharacterized protein</fullName>
    </submittedName>
</protein>
<dbReference type="AlphaFoldDB" id="A0A6U0ZGM0"/>
<proteinExistence type="predicted"/>
<feature type="compositionally biased region" description="Low complexity" evidence="1">
    <location>
        <begin position="30"/>
        <end position="51"/>
    </location>
</feature>
<feature type="compositionally biased region" description="Low complexity" evidence="1">
    <location>
        <begin position="78"/>
        <end position="89"/>
    </location>
</feature>
<reference evidence="3" key="1">
    <citation type="submission" date="2021-01" db="EMBL/GenBank/DDBJ databases">
        <authorList>
            <person name="Corre E."/>
            <person name="Pelletier E."/>
            <person name="Niang G."/>
            <person name="Scheremetjew M."/>
            <person name="Finn R."/>
            <person name="Kale V."/>
            <person name="Holt S."/>
            <person name="Cochrane G."/>
            <person name="Meng A."/>
            <person name="Brown T."/>
            <person name="Cohen L."/>
        </authorList>
    </citation>
    <scope>NUCLEOTIDE SEQUENCE</scope>
    <source>
        <strain evidence="3">SAG 63-3</strain>
    </source>
</reference>
<evidence type="ECO:0000313" key="3">
    <source>
        <dbReference type="EMBL" id="CAD8793991.1"/>
    </source>
</evidence>
<name>A0A6U0ZGM0_9CHLO</name>
<organism evidence="3">
    <name type="scientific">Polytomella parva</name>
    <dbReference type="NCBI Taxonomy" id="51329"/>
    <lineage>
        <taxon>Eukaryota</taxon>
        <taxon>Viridiplantae</taxon>
        <taxon>Chlorophyta</taxon>
        <taxon>core chlorophytes</taxon>
        <taxon>Chlorophyceae</taxon>
        <taxon>CS clade</taxon>
        <taxon>Chlamydomonadales</taxon>
        <taxon>Chlamydomonadaceae</taxon>
        <taxon>Polytomella</taxon>
    </lineage>
</organism>
<evidence type="ECO:0000256" key="1">
    <source>
        <dbReference type="SAM" id="MobiDB-lite"/>
    </source>
</evidence>
<dbReference type="EMBL" id="HBFM01034852">
    <property type="protein sequence ID" value="CAD8793989.1"/>
    <property type="molecule type" value="Transcribed_RNA"/>
</dbReference>
<feature type="compositionally biased region" description="Gly residues" evidence="1">
    <location>
        <begin position="100"/>
        <end position="111"/>
    </location>
</feature>
<accession>A0A6U0ZGM0</accession>